<protein>
    <submittedName>
        <fullName evidence="1">Uncharacterized protein</fullName>
    </submittedName>
</protein>
<comment type="caution">
    <text evidence="1">The sequence shown here is derived from an EMBL/GenBank/DDBJ whole genome shotgun (WGS) entry which is preliminary data.</text>
</comment>
<dbReference type="Proteomes" id="UP000317977">
    <property type="component" value="Unassembled WGS sequence"/>
</dbReference>
<evidence type="ECO:0000313" key="2">
    <source>
        <dbReference type="Proteomes" id="UP000317977"/>
    </source>
</evidence>
<keyword evidence="2" id="KW-1185">Reference proteome</keyword>
<organism evidence="1 2">
    <name type="scientific">Rubripirellula reticaptiva</name>
    <dbReference type="NCBI Taxonomy" id="2528013"/>
    <lineage>
        <taxon>Bacteria</taxon>
        <taxon>Pseudomonadati</taxon>
        <taxon>Planctomycetota</taxon>
        <taxon>Planctomycetia</taxon>
        <taxon>Pirellulales</taxon>
        <taxon>Pirellulaceae</taxon>
        <taxon>Rubripirellula</taxon>
    </lineage>
</organism>
<reference evidence="1 2" key="1">
    <citation type="submission" date="2019-02" db="EMBL/GenBank/DDBJ databases">
        <title>Deep-cultivation of Planctomycetes and their phenomic and genomic characterization uncovers novel biology.</title>
        <authorList>
            <person name="Wiegand S."/>
            <person name="Jogler M."/>
            <person name="Boedeker C."/>
            <person name="Pinto D."/>
            <person name="Vollmers J."/>
            <person name="Rivas-Marin E."/>
            <person name="Kohn T."/>
            <person name="Peeters S.H."/>
            <person name="Heuer A."/>
            <person name="Rast P."/>
            <person name="Oberbeckmann S."/>
            <person name="Bunk B."/>
            <person name="Jeske O."/>
            <person name="Meyerdierks A."/>
            <person name="Storesund J.E."/>
            <person name="Kallscheuer N."/>
            <person name="Luecker S."/>
            <person name="Lage O.M."/>
            <person name="Pohl T."/>
            <person name="Merkel B.J."/>
            <person name="Hornburger P."/>
            <person name="Mueller R.-W."/>
            <person name="Bruemmer F."/>
            <person name="Labrenz M."/>
            <person name="Spormann A.M."/>
            <person name="Op Den Camp H."/>
            <person name="Overmann J."/>
            <person name="Amann R."/>
            <person name="Jetten M.S.M."/>
            <person name="Mascher T."/>
            <person name="Medema M.H."/>
            <person name="Devos D.P."/>
            <person name="Kaster A.-K."/>
            <person name="Ovreas L."/>
            <person name="Rohde M."/>
            <person name="Galperin M.Y."/>
            <person name="Jogler C."/>
        </authorList>
    </citation>
    <scope>NUCLEOTIDE SEQUENCE [LARGE SCALE GENOMIC DNA]</scope>
    <source>
        <strain evidence="1 2">Poly59</strain>
    </source>
</reference>
<gene>
    <name evidence="1" type="ORF">Poly59_12630</name>
</gene>
<proteinExistence type="predicted"/>
<evidence type="ECO:0000313" key="1">
    <source>
        <dbReference type="EMBL" id="TWU58352.1"/>
    </source>
</evidence>
<accession>A0A5C6FC35</accession>
<dbReference type="AlphaFoldDB" id="A0A5C6FC35"/>
<dbReference type="EMBL" id="SJPX01000001">
    <property type="protein sequence ID" value="TWU58352.1"/>
    <property type="molecule type" value="Genomic_DNA"/>
</dbReference>
<name>A0A5C6FC35_9BACT</name>
<sequence length="47" mass="5582">MKWKRPSLEARFVIFSRQTAPSDGIFNTEPAERFGDFVTIIRLMVWH</sequence>